<proteinExistence type="predicted"/>
<reference evidence="2 3" key="1">
    <citation type="journal article" date="2018" name="Nat. Ecol. Evol.">
        <title>Shark genomes provide insights into elasmobranch evolution and the origin of vertebrates.</title>
        <authorList>
            <person name="Hara Y"/>
            <person name="Yamaguchi K"/>
            <person name="Onimaru K"/>
            <person name="Kadota M"/>
            <person name="Koyanagi M"/>
            <person name="Keeley SD"/>
            <person name="Tatsumi K"/>
            <person name="Tanaka K"/>
            <person name="Motone F"/>
            <person name="Kageyama Y"/>
            <person name="Nozu R"/>
            <person name="Adachi N"/>
            <person name="Nishimura O"/>
            <person name="Nakagawa R"/>
            <person name="Tanegashima C"/>
            <person name="Kiyatake I"/>
            <person name="Matsumoto R"/>
            <person name="Murakumo K"/>
            <person name="Nishida K"/>
            <person name="Terakita A"/>
            <person name="Kuratani S"/>
            <person name="Sato K"/>
            <person name="Hyodo S Kuraku.S."/>
        </authorList>
    </citation>
    <scope>NUCLEOTIDE SEQUENCE [LARGE SCALE GENOMIC DNA]</scope>
</reference>
<evidence type="ECO:0000256" key="1">
    <source>
        <dbReference type="SAM" id="MobiDB-lite"/>
    </source>
</evidence>
<feature type="compositionally biased region" description="Basic and acidic residues" evidence="1">
    <location>
        <begin position="157"/>
        <end position="172"/>
    </location>
</feature>
<accession>A0A401NLX9</accession>
<evidence type="ECO:0000313" key="3">
    <source>
        <dbReference type="Proteomes" id="UP000288216"/>
    </source>
</evidence>
<dbReference type="EMBL" id="BFAA01001214">
    <property type="protein sequence ID" value="GCB61901.1"/>
    <property type="molecule type" value="Genomic_DNA"/>
</dbReference>
<gene>
    <name evidence="2" type="ORF">scyTo_0004170</name>
</gene>
<dbReference type="Proteomes" id="UP000288216">
    <property type="component" value="Unassembled WGS sequence"/>
</dbReference>
<comment type="caution">
    <text evidence="2">The sequence shown here is derived from an EMBL/GenBank/DDBJ whole genome shotgun (WGS) entry which is preliminary data.</text>
</comment>
<protein>
    <submittedName>
        <fullName evidence="2">Uncharacterized protein</fullName>
    </submittedName>
</protein>
<name>A0A401NLX9_SCYTO</name>
<organism evidence="2 3">
    <name type="scientific">Scyliorhinus torazame</name>
    <name type="common">Cloudy catshark</name>
    <name type="synonym">Catulus torazame</name>
    <dbReference type="NCBI Taxonomy" id="75743"/>
    <lineage>
        <taxon>Eukaryota</taxon>
        <taxon>Metazoa</taxon>
        <taxon>Chordata</taxon>
        <taxon>Craniata</taxon>
        <taxon>Vertebrata</taxon>
        <taxon>Chondrichthyes</taxon>
        <taxon>Elasmobranchii</taxon>
        <taxon>Galeomorphii</taxon>
        <taxon>Galeoidea</taxon>
        <taxon>Carcharhiniformes</taxon>
        <taxon>Scyliorhinidae</taxon>
        <taxon>Scyliorhinus</taxon>
    </lineage>
</organism>
<keyword evidence="3" id="KW-1185">Reference proteome</keyword>
<evidence type="ECO:0000313" key="2">
    <source>
        <dbReference type="EMBL" id="GCB61901.1"/>
    </source>
</evidence>
<sequence>MKNSQQGDEDFLDKLVQAWNTKSSRLYFESKRHQGTDAERAKNSLGTTEYTQRYDCDINGQFDDTWHLYGSKVLELPVMLNGQTMDCSTVCATQLPFKVERTHVCFDKVKFMNNGTNVRKNRTLFGKQQHSNGQEVVILAVQTSFEGTGNTKATSQAEKDTKSDDEHGSPIKHLTDWTGDLLVM</sequence>
<dbReference type="AlphaFoldDB" id="A0A401NLX9"/>
<feature type="region of interest" description="Disordered" evidence="1">
    <location>
        <begin position="149"/>
        <end position="172"/>
    </location>
</feature>